<dbReference type="Pfam" id="PF00550">
    <property type="entry name" value="PP-binding"/>
    <property type="match status" value="1"/>
</dbReference>
<dbReference type="InterPro" id="IPR009081">
    <property type="entry name" value="PP-bd_ACP"/>
</dbReference>
<sequence>MALELVKEARPVQLPPSSLSSPEWCESIRELLQNDQAPRALKAADRALRDSVKRKDKAGEARARQMQVRVLFDLPGEDPDDIAEVAKVAAKSLKGVEDIKGELWTLRVLALLDAEALRVDDAIDVGNRMLAKSREADDVGLEGLAELTLAEVTLAGLRVEKSKDHAEMALQLFLRAGDRCGQGACHQVLSDLARQDSDADKALEAACKAQKYFVSGDLHVSREISGVAGALYRQALAQLDLAEEIEALRTAEKAVDACFQMSARDWEAQGLVLVAQAKLAVFDAKGEEGNINHSILKVAQIGADRVARHRPKHRTLMAQALVTLSDALIRTGGLHSAMSAAKDAKLFYQKAGLELLAAKAQLKLAEAEVGLGRGEQAKEDLTEVFKVFEAHKYFDGQDRALDLLDGAHKQLGLPTRAELAKEEQKKRQEELQRQQQLWAQQYYSQQQQQGLPAPTPQWMLPQGEGDSEIAKPKVTKEITRESSPLDLKAGMDVAVLKTKVSQIAAVIIGDDEFEADTPLMEAGLTSNAAVALRDELSKDLPGIKLPHTLIFDYPSVAGIADFVVDQSHMIAG</sequence>
<dbReference type="SUPFAM" id="SSF47336">
    <property type="entry name" value="ACP-like"/>
    <property type="match status" value="1"/>
</dbReference>
<evidence type="ECO:0000313" key="5">
    <source>
        <dbReference type="Proteomes" id="UP001178507"/>
    </source>
</evidence>
<dbReference type="InterPro" id="IPR036736">
    <property type="entry name" value="ACP-like_sf"/>
</dbReference>
<name>A0AA36NHB3_9DINO</name>
<evidence type="ECO:0000256" key="2">
    <source>
        <dbReference type="ARBA" id="ARBA00022553"/>
    </source>
</evidence>
<dbReference type="Gene3D" id="1.10.1200.10">
    <property type="entry name" value="ACP-like"/>
    <property type="match status" value="1"/>
</dbReference>
<evidence type="ECO:0000313" key="4">
    <source>
        <dbReference type="EMBL" id="CAJ1407137.1"/>
    </source>
</evidence>
<dbReference type="PROSITE" id="PS50075">
    <property type="entry name" value="CARRIER"/>
    <property type="match status" value="1"/>
</dbReference>
<dbReference type="InterPro" id="IPR011990">
    <property type="entry name" value="TPR-like_helical_dom_sf"/>
</dbReference>
<gene>
    <name evidence="4" type="ORF">EVOR1521_LOCUS28916</name>
</gene>
<organism evidence="4 5">
    <name type="scientific">Effrenium voratum</name>
    <dbReference type="NCBI Taxonomy" id="2562239"/>
    <lineage>
        <taxon>Eukaryota</taxon>
        <taxon>Sar</taxon>
        <taxon>Alveolata</taxon>
        <taxon>Dinophyceae</taxon>
        <taxon>Suessiales</taxon>
        <taxon>Symbiodiniaceae</taxon>
        <taxon>Effrenium</taxon>
    </lineage>
</organism>
<dbReference type="EMBL" id="CAUJNA010003660">
    <property type="protein sequence ID" value="CAJ1407137.1"/>
    <property type="molecule type" value="Genomic_DNA"/>
</dbReference>
<keyword evidence="2" id="KW-0597">Phosphoprotein</keyword>
<accession>A0AA36NHB3</accession>
<comment type="caution">
    <text evidence="4">The sequence shown here is derived from an EMBL/GenBank/DDBJ whole genome shotgun (WGS) entry which is preliminary data.</text>
</comment>
<evidence type="ECO:0000256" key="1">
    <source>
        <dbReference type="ARBA" id="ARBA00022450"/>
    </source>
</evidence>
<dbReference type="SUPFAM" id="SSF48452">
    <property type="entry name" value="TPR-like"/>
    <property type="match status" value="2"/>
</dbReference>
<dbReference type="AlphaFoldDB" id="A0AA36NHB3"/>
<dbReference type="SMART" id="SM00823">
    <property type="entry name" value="PKS_PP"/>
    <property type="match status" value="1"/>
</dbReference>
<dbReference type="Proteomes" id="UP001178507">
    <property type="component" value="Unassembled WGS sequence"/>
</dbReference>
<reference evidence="4" key="1">
    <citation type="submission" date="2023-08" db="EMBL/GenBank/DDBJ databases">
        <authorList>
            <person name="Chen Y."/>
            <person name="Shah S."/>
            <person name="Dougan E. K."/>
            <person name="Thang M."/>
            <person name="Chan C."/>
        </authorList>
    </citation>
    <scope>NUCLEOTIDE SEQUENCE</scope>
</reference>
<feature type="domain" description="Carrier" evidence="3">
    <location>
        <begin position="491"/>
        <end position="567"/>
    </location>
</feature>
<proteinExistence type="predicted"/>
<evidence type="ECO:0000259" key="3">
    <source>
        <dbReference type="PROSITE" id="PS50075"/>
    </source>
</evidence>
<dbReference type="InterPro" id="IPR020806">
    <property type="entry name" value="PKS_PP-bd"/>
</dbReference>
<keyword evidence="5" id="KW-1185">Reference proteome</keyword>
<dbReference type="Gene3D" id="1.25.40.10">
    <property type="entry name" value="Tetratricopeptide repeat domain"/>
    <property type="match status" value="1"/>
</dbReference>
<dbReference type="GO" id="GO:0031177">
    <property type="term" value="F:phosphopantetheine binding"/>
    <property type="evidence" value="ECO:0007669"/>
    <property type="project" value="InterPro"/>
</dbReference>
<protein>
    <recommendedName>
        <fullName evidence="3">Carrier domain-containing protein</fullName>
    </recommendedName>
</protein>
<keyword evidence="1" id="KW-0596">Phosphopantetheine</keyword>